<dbReference type="Proteomes" id="UP000000759">
    <property type="component" value="Chromosome 14"/>
</dbReference>
<dbReference type="InterPro" id="IPR013083">
    <property type="entry name" value="Znf_RING/FYVE/PHD"/>
</dbReference>
<keyword evidence="6" id="KW-1133">Transmembrane helix</keyword>
<keyword evidence="3" id="KW-0862">Zinc</keyword>
<keyword evidence="1" id="KW-0479">Metal-binding</keyword>
<protein>
    <recommendedName>
        <fullName evidence="7">RING-type domain-containing protein</fullName>
    </recommendedName>
</protein>
<dbReference type="GeneID" id="7202882"/>
<dbReference type="RefSeq" id="XP_002181927.1">
    <property type="nucleotide sequence ID" value="XM_002181891.1"/>
</dbReference>
<dbReference type="HOGENOM" id="CLU_1258272_0_0_1"/>
<dbReference type="PANTHER" id="PTHR14155">
    <property type="entry name" value="RING FINGER DOMAIN-CONTAINING"/>
    <property type="match status" value="1"/>
</dbReference>
<feature type="region of interest" description="Disordered" evidence="5">
    <location>
        <begin position="107"/>
        <end position="158"/>
    </location>
</feature>
<feature type="transmembrane region" description="Helical" evidence="6">
    <location>
        <begin position="46"/>
        <end position="67"/>
    </location>
</feature>
<dbReference type="Pfam" id="PF13639">
    <property type="entry name" value="zf-RING_2"/>
    <property type="match status" value="1"/>
</dbReference>
<dbReference type="KEGG" id="pti:PHATRDRAFT_37967"/>
<proteinExistence type="predicted"/>
<dbReference type="OrthoDB" id="45856at2759"/>
<name>B7G4J9_PHATC</name>
<feature type="domain" description="RING-type" evidence="7">
    <location>
        <begin position="168"/>
        <end position="212"/>
    </location>
</feature>
<evidence type="ECO:0000256" key="2">
    <source>
        <dbReference type="ARBA" id="ARBA00022771"/>
    </source>
</evidence>
<reference evidence="8 9" key="1">
    <citation type="journal article" date="2008" name="Nature">
        <title>The Phaeodactylum genome reveals the evolutionary history of diatom genomes.</title>
        <authorList>
            <person name="Bowler C."/>
            <person name="Allen A.E."/>
            <person name="Badger J.H."/>
            <person name="Grimwood J."/>
            <person name="Jabbari K."/>
            <person name="Kuo A."/>
            <person name="Maheswari U."/>
            <person name="Martens C."/>
            <person name="Maumus F."/>
            <person name="Otillar R.P."/>
            <person name="Rayko E."/>
            <person name="Salamov A."/>
            <person name="Vandepoele K."/>
            <person name="Beszteri B."/>
            <person name="Gruber A."/>
            <person name="Heijde M."/>
            <person name="Katinka M."/>
            <person name="Mock T."/>
            <person name="Valentin K."/>
            <person name="Verret F."/>
            <person name="Berges J.A."/>
            <person name="Brownlee C."/>
            <person name="Cadoret J.P."/>
            <person name="Chiovitti A."/>
            <person name="Choi C.J."/>
            <person name="Coesel S."/>
            <person name="De Martino A."/>
            <person name="Detter J.C."/>
            <person name="Durkin C."/>
            <person name="Falciatore A."/>
            <person name="Fournet J."/>
            <person name="Haruta M."/>
            <person name="Huysman M.J."/>
            <person name="Jenkins B.D."/>
            <person name="Jiroutova K."/>
            <person name="Jorgensen R.E."/>
            <person name="Joubert Y."/>
            <person name="Kaplan A."/>
            <person name="Kroger N."/>
            <person name="Kroth P.G."/>
            <person name="La Roche J."/>
            <person name="Lindquist E."/>
            <person name="Lommer M."/>
            <person name="Martin-Jezequel V."/>
            <person name="Lopez P.J."/>
            <person name="Lucas S."/>
            <person name="Mangogna M."/>
            <person name="McGinnis K."/>
            <person name="Medlin L.K."/>
            <person name="Montsant A."/>
            <person name="Oudot-Le Secq M.P."/>
            <person name="Napoli C."/>
            <person name="Obornik M."/>
            <person name="Parker M.S."/>
            <person name="Petit J.L."/>
            <person name="Porcel B.M."/>
            <person name="Poulsen N."/>
            <person name="Robison M."/>
            <person name="Rychlewski L."/>
            <person name="Rynearson T.A."/>
            <person name="Schmutz J."/>
            <person name="Shapiro H."/>
            <person name="Siaut M."/>
            <person name="Stanley M."/>
            <person name="Sussman M.R."/>
            <person name="Taylor A.R."/>
            <person name="Vardi A."/>
            <person name="von Dassow P."/>
            <person name="Vyverman W."/>
            <person name="Willis A."/>
            <person name="Wyrwicz L.S."/>
            <person name="Rokhsar D.S."/>
            <person name="Weissenbach J."/>
            <person name="Armbrust E.V."/>
            <person name="Green B.R."/>
            <person name="Van de Peer Y."/>
            <person name="Grigoriev I.V."/>
        </authorList>
    </citation>
    <scope>NUCLEOTIDE SEQUENCE [LARGE SCALE GENOMIC DNA]</scope>
    <source>
        <strain evidence="8 9">CCAP 1055/1</strain>
    </source>
</reference>
<gene>
    <name evidence="8" type="ORF">PHATRDRAFT_37967</name>
</gene>
<dbReference type="PROSITE" id="PS50089">
    <property type="entry name" value="ZF_RING_2"/>
    <property type="match status" value="1"/>
</dbReference>
<dbReference type="PaxDb" id="2850-Phatr37967"/>
<accession>B7G4J9</accession>
<dbReference type="Gene3D" id="3.30.40.10">
    <property type="entry name" value="Zinc/RING finger domain, C3HC4 (zinc finger)"/>
    <property type="match status" value="1"/>
</dbReference>
<evidence type="ECO:0000256" key="5">
    <source>
        <dbReference type="SAM" id="MobiDB-lite"/>
    </source>
</evidence>
<evidence type="ECO:0000313" key="9">
    <source>
        <dbReference type="Proteomes" id="UP000000759"/>
    </source>
</evidence>
<keyword evidence="6" id="KW-0472">Membrane</keyword>
<keyword evidence="2 4" id="KW-0863">Zinc-finger</keyword>
<dbReference type="PANTHER" id="PTHR14155:SF627">
    <property type="entry name" value="OS06G0192800 PROTEIN"/>
    <property type="match status" value="1"/>
</dbReference>
<evidence type="ECO:0000259" key="7">
    <source>
        <dbReference type="PROSITE" id="PS50089"/>
    </source>
</evidence>
<keyword evidence="9" id="KW-1185">Reference proteome</keyword>
<keyword evidence="6" id="KW-0812">Transmembrane</keyword>
<sequence>MPASFPFPPAYYGNLTAHGGPVPAPAPTPSPVPFQAWEADSKMQTASAIALISGITLFAILCVWVALTSAQRASEEISLQAAPSNHEILKRRKEFVKIALIQRDWDTSATEDPDSSDQSVISTSSTSDGQRGPTAIPTGADGSNSAGTDDEEEKSDQDSTFFDDANGCIICLTDFQTHDRVCESNGGVCQHIFHQACMENWLLRHEACPVCRETYLVESV</sequence>
<evidence type="ECO:0000256" key="6">
    <source>
        <dbReference type="SAM" id="Phobius"/>
    </source>
</evidence>
<reference evidence="9" key="2">
    <citation type="submission" date="2008-08" db="EMBL/GenBank/DDBJ databases">
        <authorList>
            <consortium name="Diatom Consortium"/>
            <person name="Grigoriev I."/>
            <person name="Grimwood J."/>
            <person name="Kuo A."/>
            <person name="Otillar R.P."/>
            <person name="Salamov A."/>
            <person name="Detter J.C."/>
            <person name="Lindquist E."/>
            <person name="Shapiro H."/>
            <person name="Lucas S."/>
            <person name="Glavina del Rio T."/>
            <person name="Pitluck S."/>
            <person name="Rokhsar D."/>
            <person name="Bowler C."/>
        </authorList>
    </citation>
    <scope>GENOME REANNOTATION</scope>
    <source>
        <strain evidence="9">CCAP 1055/1</strain>
    </source>
</reference>
<evidence type="ECO:0000256" key="3">
    <source>
        <dbReference type="ARBA" id="ARBA00022833"/>
    </source>
</evidence>
<dbReference type="GO" id="GO:0008270">
    <property type="term" value="F:zinc ion binding"/>
    <property type="evidence" value="ECO:0007669"/>
    <property type="project" value="UniProtKB-KW"/>
</dbReference>
<dbReference type="AlphaFoldDB" id="B7G4J9"/>
<organism evidence="8 9">
    <name type="scientific">Phaeodactylum tricornutum (strain CCAP 1055/1)</name>
    <dbReference type="NCBI Taxonomy" id="556484"/>
    <lineage>
        <taxon>Eukaryota</taxon>
        <taxon>Sar</taxon>
        <taxon>Stramenopiles</taxon>
        <taxon>Ochrophyta</taxon>
        <taxon>Bacillariophyta</taxon>
        <taxon>Bacillariophyceae</taxon>
        <taxon>Bacillariophycidae</taxon>
        <taxon>Naviculales</taxon>
        <taxon>Phaeodactylaceae</taxon>
        <taxon>Phaeodactylum</taxon>
    </lineage>
</organism>
<evidence type="ECO:0000256" key="1">
    <source>
        <dbReference type="ARBA" id="ARBA00022723"/>
    </source>
</evidence>
<feature type="compositionally biased region" description="Low complexity" evidence="5">
    <location>
        <begin position="116"/>
        <end position="128"/>
    </location>
</feature>
<dbReference type="InterPro" id="IPR053238">
    <property type="entry name" value="RING-H2_zinc_finger"/>
</dbReference>
<dbReference type="SUPFAM" id="SSF57850">
    <property type="entry name" value="RING/U-box"/>
    <property type="match status" value="1"/>
</dbReference>
<evidence type="ECO:0000313" key="8">
    <source>
        <dbReference type="EMBL" id="EEC46467.1"/>
    </source>
</evidence>
<dbReference type="EMBL" id="CM000616">
    <property type="protein sequence ID" value="EEC46467.1"/>
    <property type="molecule type" value="Genomic_DNA"/>
</dbReference>
<dbReference type="InterPro" id="IPR001841">
    <property type="entry name" value="Znf_RING"/>
</dbReference>
<evidence type="ECO:0000256" key="4">
    <source>
        <dbReference type="PROSITE-ProRule" id="PRU00175"/>
    </source>
</evidence>
<dbReference type="InParanoid" id="B7G4J9"/>
<dbReference type="STRING" id="556484.B7G4J9"/>